<keyword evidence="2" id="KW-0067">ATP-binding</keyword>
<sequence>MGNGGSGKTWLAEQLADRLQIPAVHLDDLHWMPNFAGERPRDERDRLVAEAADNTSWVMEGICGSILRQVLPRATTLIWLDVSDSECISNLLQRGQTGGGTEVQFEELLEYTRGYRLRKNHMNSFGGHERFFEDHPFQMLRPSSRRILQLSWRRSELVSTIHPEADALSGMSATSGAKRPPSCGQHGVDGNLH</sequence>
<keyword evidence="2" id="KW-0547">Nucleotide-binding</keyword>
<dbReference type="InterPro" id="IPR027417">
    <property type="entry name" value="P-loop_NTPase"/>
</dbReference>
<organism evidence="2 3">
    <name type="scientific">Rhizobium gallicum</name>
    <dbReference type="NCBI Taxonomy" id="56730"/>
    <lineage>
        <taxon>Bacteria</taxon>
        <taxon>Pseudomonadati</taxon>
        <taxon>Pseudomonadota</taxon>
        <taxon>Alphaproteobacteria</taxon>
        <taxon>Hyphomicrobiales</taxon>
        <taxon>Rhizobiaceae</taxon>
        <taxon>Rhizobium/Agrobacterium group</taxon>
        <taxon>Rhizobium</taxon>
    </lineage>
</organism>
<name>A0A1L5NX64_9HYPH</name>
<protein>
    <submittedName>
        <fullName evidence="2">ABC transporter ATP-binding protein</fullName>
    </submittedName>
</protein>
<dbReference type="GO" id="GO:0005524">
    <property type="term" value="F:ATP binding"/>
    <property type="evidence" value="ECO:0007669"/>
    <property type="project" value="UniProtKB-KW"/>
</dbReference>
<evidence type="ECO:0000313" key="3">
    <source>
        <dbReference type="Proteomes" id="UP000184749"/>
    </source>
</evidence>
<keyword evidence="2" id="KW-0614">Plasmid</keyword>
<evidence type="ECO:0000313" key="2">
    <source>
        <dbReference type="EMBL" id="APO72497.1"/>
    </source>
</evidence>
<geneLocation type="plasmid" evidence="3">
    <name>prgalie4872d</name>
</geneLocation>
<dbReference type="SUPFAM" id="SSF52540">
    <property type="entry name" value="P-loop containing nucleoside triphosphate hydrolases"/>
    <property type="match status" value="1"/>
</dbReference>
<dbReference type="AlphaFoldDB" id="A0A1L5NX64"/>
<dbReference type="PANTHER" id="PTHR37816:SF1">
    <property type="entry name" value="TOXIN"/>
    <property type="match status" value="1"/>
</dbReference>
<evidence type="ECO:0000256" key="1">
    <source>
        <dbReference type="SAM" id="MobiDB-lite"/>
    </source>
</evidence>
<dbReference type="Proteomes" id="UP000184749">
    <property type="component" value="Plasmid pRgalIE4872d"/>
</dbReference>
<dbReference type="InterPro" id="IPR052922">
    <property type="entry name" value="Cytidylate_Kinase-2"/>
</dbReference>
<reference evidence="2 3" key="1">
    <citation type="submission" date="2016-09" db="EMBL/GenBank/DDBJ databases">
        <title>The complete genome sequences of Rhizobium gallicum, symbiovars gallicum and phaseoli, symbionts associated to common bean (Phaseolus vulgaris).</title>
        <authorList>
            <person name="Bustos P."/>
            <person name="Santamaria R.I."/>
            <person name="Perez-Carrascal O.M."/>
            <person name="Juarez S."/>
            <person name="Lozano L."/>
            <person name="Martinez-Flores I."/>
            <person name="Martinez-Romero E."/>
            <person name="Cevallos M."/>
            <person name="Romero D."/>
            <person name="Davila G."/>
            <person name="Gonzalez V."/>
        </authorList>
    </citation>
    <scope>NUCLEOTIDE SEQUENCE [LARGE SCALE GENOMIC DNA]</scope>
    <source>
        <strain evidence="2 3">IE4872</strain>
        <plasmid evidence="3">prgalie4872d</plasmid>
    </source>
</reference>
<gene>
    <name evidence="2" type="ORF">IE4872_PD01980</name>
</gene>
<dbReference type="PANTHER" id="PTHR37816">
    <property type="entry name" value="YALI0E33011P"/>
    <property type="match status" value="1"/>
</dbReference>
<dbReference type="EMBL" id="CP017105">
    <property type="protein sequence ID" value="APO72497.1"/>
    <property type="molecule type" value="Genomic_DNA"/>
</dbReference>
<dbReference type="Gene3D" id="3.40.50.300">
    <property type="entry name" value="P-loop containing nucleotide triphosphate hydrolases"/>
    <property type="match status" value="1"/>
</dbReference>
<proteinExistence type="predicted"/>
<feature type="region of interest" description="Disordered" evidence="1">
    <location>
        <begin position="169"/>
        <end position="193"/>
    </location>
</feature>
<accession>A0A1L5NX64</accession>